<dbReference type="STRING" id="65393.PCC7424_1079"/>
<dbReference type="CAZy" id="GT39">
    <property type="family name" value="Glycosyltransferase Family 39"/>
</dbReference>
<feature type="transmembrane region" description="Helical" evidence="10">
    <location>
        <begin position="107"/>
        <end position="125"/>
    </location>
</feature>
<keyword evidence="7 10" id="KW-1133">Transmembrane helix</keyword>
<evidence type="ECO:0000256" key="6">
    <source>
        <dbReference type="ARBA" id="ARBA00022692"/>
    </source>
</evidence>
<dbReference type="KEGG" id="cyc:PCC7424_1079"/>
<feature type="domain" description="ArnT-like N-terminal" evidence="11">
    <location>
        <begin position="25"/>
        <end position="271"/>
    </location>
</feature>
<feature type="transmembrane region" description="Helical" evidence="10">
    <location>
        <begin position="182"/>
        <end position="200"/>
    </location>
</feature>
<feature type="transmembrane region" description="Helical" evidence="10">
    <location>
        <begin position="132"/>
        <end position="149"/>
    </location>
</feature>
<dbReference type="PANTHER" id="PTHR10050:SF46">
    <property type="entry name" value="PROTEIN O-MANNOSYL-TRANSFERASE 2"/>
    <property type="match status" value="1"/>
</dbReference>
<dbReference type="InterPro" id="IPR032421">
    <property type="entry name" value="PMT_4TMC"/>
</dbReference>
<keyword evidence="8 10" id="KW-0472">Membrane</keyword>
<comment type="subcellular location">
    <subcellularLocation>
        <location evidence="10">Cell membrane</location>
    </subcellularLocation>
    <subcellularLocation>
        <location evidence="1">Endomembrane system</location>
        <topology evidence="1">Multi-pass membrane protein</topology>
    </subcellularLocation>
</comment>
<comment type="pathway">
    <text evidence="2 10">Protein modification; protein glycosylation.</text>
</comment>
<dbReference type="InterPro" id="IPR003342">
    <property type="entry name" value="ArnT-like_N"/>
</dbReference>
<dbReference type="PANTHER" id="PTHR10050">
    <property type="entry name" value="DOLICHYL-PHOSPHATE-MANNOSE--PROTEIN MANNOSYLTRANSFERASE"/>
    <property type="match status" value="1"/>
</dbReference>
<evidence type="ECO:0000256" key="10">
    <source>
        <dbReference type="RuleBase" id="RU367007"/>
    </source>
</evidence>
<dbReference type="GO" id="GO:0005886">
    <property type="term" value="C:plasma membrane"/>
    <property type="evidence" value="ECO:0007669"/>
    <property type="project" value="UniProtKB-SubCell"/>
</dbReference>
<gene>
    <name evidence="13" type="ordered locus">PCC7424_1079</name>
</gene>
<dbReference type="Pfam" id="PF02366">
    <property type="entry name" value="PMT"/>
    <property type="match status" value="1"/>
</dbReference>
<dbReference type="AlphaFoldDB" id="B7KJT3"/>
<evidence type="ECO:0000313" key="14">
    <source>
        <dbReference type="Proteomes" id="UP000002384"/>
    </source>
</evidence>
<evidence type="ECO:0000256" key="8">
    <source>
        <dbReference type="ARBA" id="ARBA00023136"/>
    </source>
</evidence>
<reference evidence="14" key="1">
    <citation type="journal article" date="2011" name="MBio">
        <title>Novel metabolic attributes of the genus Cyanothece, comprising a group of unicellular nitrogen-fixing Cyanobacteria.</title>
        <authorList>
            <person name="Bandyopadhyay A."/>
            <person name="Elvitigala T."/>
            <person name="Welsh E."/>
            <person name="Stockel J."/>
            <person name="Liberton M."/>
            <person name="Min H."/>
            <person name="Sherman L.A."/>
            <person name="Pakrasi H.B."/>
        </authorList>
    </citation>
    <scope>NUCLEOTIDE SEQUENCE [LARGE SCALE GENOMIC DNA]</scope>
    <source>
        <strain evidence="14">PCC 7424</strain>
    </source>
</reference>
<dbReference type="HOGENOM" id="CLU_038359_0_0_3"/>
<comment type="similarity">
    <text evidence="3 10">Belongs to the glycosyltransferase 39 family.</text>
</comment>
<evidence type="ECO:0000259" key="12">
    <source>
        <dbReference type="Pfam" id="PF16192"/>
    </source>
</evidence>
<keyword evidence="14" id="KW-1185">Reference proteome</keyword>
<proteinExistence type="inferred from homology"/>
<feature type="transmembrane region" description="Helical" evidence="10">
    <location>
        <begin position="395"/>
        <end position="414"/>
    </location>
</feature>
<protein>
    <recommendedName>
        <fullName evidence="9 10">Polyprenol-phosphate-mannose--protein mannosyltransferase</fullName>
        <ecNumber evidence="10">2.4.1.-</ecNumber>
    </recommendedName>
</protein>
<dbReference type="GO" id="GO:0012505">
    <property type="term" value="C:endomembrane system"/>
    <property type="evidence" value="ECO:0007669"/>
    <property type="project" value="UniProtKB-SubCell"/>
</dbReference>
<feature type="transmembrane region" description="Helical" evidence="10">
    <location>
        <begin position="426"/>
        <end position="449"/>
    </location>
</feature>
<feature type="transmembrane region" description="Helical" evidence="10">
    <location>
        <begin position="155"/>
        <end position="175"/>
    </location>
</feature>
<evidence type="ECO:0000259" key="11">
    <source>
        <dbReference type="Pfam" id="PF02366"/>
    </source>
</evidence>
<dbReference type="Proteomes" id="UP000002384">
    <property type="component" value="Chromosome"/>
</dbReference>
<dbReference type="eggNOG" id="COG1928">
    <property type="taxonomic scope" value="Bacteria"/>
</dbReference>
<accession>B7KJT3</accession>
<evidence type="ECO:0000256" key="1">
    <source>
        <dbReference type="ARBA" id="ARBA00004127"/>
    </source>
</evidence>
<comment type="function">
    <text evidence="10">Protein O-mannosyltransferase that catalyzes the transfer of a single mannose residue from a polyprenol phospho-mannosyl lipidic donor to the hydroxyl group of selected serine and threonine residues in acceptor proteins.</text>
</comment>
<evidence type="ECO:0000256" key="5">
    <source>
        <dbReference type="ARBA" id="ARBA00022679"/>
    </source>
</evidence>
<feature type="domain" description="Protein O-mannosyl-transferase C-terminal four TM" evidence="12">
    <location>
        <begin position="278"/>
        <end position="465"/>
    </location>
</feature>
<feature type="transmembrane region" description="Helical" evidence="10">
    <location>
        <begin position="338"/>
        <end position="359"/>
    </location>
</feature>
<feature type="transmembrane region" description="Helical" evidence="10">
    <location>
        <begin position="17"/>
        <end position="35"/>
    </location>
</feature>
<evidence type="ECO:0000256" key="3">
    <source>
        <dbReference type="ARBA" id="ARBA00007222"/>
    </source>
</evidence>
<dbReference type="InterPro" id="IPR027005">
    <property type="entry name" value="PMT-like"/>
</dbReference>
<keyword evidence="6 10" id="KW-0812">Transmembrane</keyword>
<feature type="transmembrane region" description="Helical" evidence="10">
    <location>
        <begin position="252"/>
        <end position="273"/>
    </location>
</feature>
<keyword evidence="5 10" id="KW-0808">Transferase</keyword>
<dbReference type="Pfam" id="PF16192">
    <property type="entry name" value="PMT_4TMC"/>
    <property type="match status" value="1"/>
</dbReference>
<keyword evidence="4 10" id="KW-0328">Glycosyltransferase</keyword>
<keyword evidence="10" id="KW-1003">Cell membrane</keyword>
<dbReference type="EMBL" id="CP001291">
    <property type="protein sequence ID" value="ACK69532.1"/>
    <property type="molecule type" value="Genomic_DNA"/>
</dbReference>
<name>B7KJT3_GLOC7</name>
<sequence length="466" mass="54505">MANFYSSFISSFRRVSGFQWGMTGIFIFSLLLRFWKLGQFNTLVFDEVYYAKFANNYLTGTHFFQSHPPLSQYLIAFGIWLGSHFPASPDTINTLTGSARSTWSYRWLNAFSGSFLPLIVGAIAYQLTSRRSYGLIAALLVALDGLFLVESRYALNNIYLVSFGLLGQLFFLLALESKNHQFRLLIFSGIFFGCCVSIKWNGLGFILGTYLILALYQLKNFSQIPHLSVFLNKLTQPAKILNHCQSLKFKNILISLVLIPIVTYTLLWIPHLIMNPQYNFWEVHREIYLFHRKIGGNSPEVHRYCSPWYTWLIMWRPVAYFYEKNEVIYDVHAMGNPLLWWMSSVAIFILLILFLTKLFQSKQDDWYPSEISLYLLFNYTANLLPWIKVSRCTFLYHYMAAYLFAILALAWMINQWLRSQMLLEKITGIVMIVVIIVAFIHWLPIYLGLPLSDLDFKLRLLFRNWI</sequence>
<evidence type="ECO:0000313" key="13">
    <source>
        <dbReference type="EMBL" id="ACK69532.1"/>
    </source>
</evidence>
<evidence type="ECO:0000256" key="2">
    <source>
        <dbReference type="ARBA" id="ARBA00004922"/>
    </source>
</evidence>
<evidence type="ECO:0000256" key="4">
    <source>
        <dbReference type="ARBA" id="ARBA00022676"/>
    </source>
</evidence>
<dbReference type="EC" id="2.4.1.-" evidence="10"/>
<evidence type="ECO:0000256" key="9">
    <source>
        <dbReference type="ARBA" id="ARBA00093617"/>
    </source>
</evidence>
<organism evidence="13 14">
    <name type="scientific">Gloeothece citriformis (strain PCC 7424)</name>
    <name type="common">Cyanothece sp. (strain PCC 7424)</name>
    <dbReference type="NCBI Taxonomy" id="65393"/>
    <lineage>
        <taxon>Bacteria</taxon>
        <taxon>Bacillati</taxon>
        <taxon>Cyanobacteriota</taxon>
        <taxon>Cyanophyceae</taxon>
        <taxon>Oscillatoriophycideae</taxon>
        <taxon>Chroococcales</taxon>
        <taxon>Aphanothecaceae</taxon>
        <taxon>Gloeothece</taxon>
        <taxon>Gloeothece citriformis</taxon>
    </lineage>
</organism>
<dbReference type="GO" id="GO:0004169">
    <property type="term" value="F:dolichyl-phosphate-mannose-protein mannosyltransferase activity"/>
    <property type="evidence" value="ECO:0007669"/>
    <property type="project" value="UniProtKB-UniRule"/>
</dbReference>
<dbReference type="UniPathway" id="UPA00378"/>
<evidence type="ECO:0000256" key="7">
    <source>
        <dbReference type="ARBA" id="ARBA00022989"/>
    </source>
</evidence>